<evidence type="ECO:0000313" key="3">
    <source>
        <dbReference type="EMBL" id="GJN01407.1"/>
    </source>
</evidence>
<dbReference type="AlphaFoldDB" id="A0AAV5CU52"/>
<keyword evidence="2" id="KW-0732">Signal</keyword>
<feature type="region of interest" description="Disordered" evidence="1">
    <location>
        <begin position="49"/>
        <end position="70"/>
    </location>
</feature>
<reference evidence="3" key="2">
    <citation type="submission" date="2021-12" db="EMBL/GenBank/DDBJ databases">
        <title>Resequencing data analysis of finger millet.</title>
        <authorList>
            <person name="Hatakeyama M."/>
            <person name="Aluri S."/>
            <person name="Balachadran M.T."/>
            <person name="Sivarajan S.R."/>
            <person name="Poveda L."/>
            <person name="Shimizu-Inatsugi R."/>
            <person name="Schlapbach R."/>
            <person name="Sreeman S.M."/>
            <person name="Shimizu K.K."/>
        </authorList>
    </citation>
    <scope>NUCLEOTIDE SEQUENCE</scope>
</reference>
<evidence type="ECO:0000256" key="2">
    <source>
        <dbReference type="SAM" id="SignalP"/>
    </source>
</evidence>
<protein>
    <recommendedName>
        <fullName evidence="5">Secreted protein</fullName>
    </recommendedName>
</protein>
<dbReference type="Proteomes" id="UP001054889">
    <property type="component" value="Unassembled WGS sequence"/>
</dbReference>
<reference evidence="3" key="1">
    <citation type="journal article" date="2018" name="DNA Res.">
        <title>Multiple hybrid de novo genome assembly of finger millet, an orphan allotetraploid crop.</title>
        <authorList>
            <person name="Hatakeyama M."/>
            <person name="Aluri S."/>
            <person name="Balachadran M.T."/>
            <person name="Sivarajan S.R."/>
            <person name="Patrignani A."/>
            <person name="Gruter S."/>
            <person name="Poveda L."/>
            <person name="Shimizu-Inatsugi R."/>
            <person name="Baeten J."/>
            <person name="Francoijs K.J."/>
            <person name="Nataraja K.N."/>
            <person name="Reddy Y.A.N."/>
            <person name="Phadnis S."/>
            <person name="Ravikumar R.L."/>
            <person name="Schlapbach R."/>
            <person name="Sreeman S.M."/>
            <person name="Shimizu K.K."/>
        </authorList>
    </citation>
    <scope>NUCLEOTIDE SEQUENCE</scope>
</reference>
<evidence type="ECO:0000256" key="1">
    <source>
        <dbReference type="SAM" id="MobiDB-lite"/>
    </source>
</evidence>
<keyword evidence="4" id="KW-1185">Reference proteome</keyword>
<evidence type="ECO:0000313" key="4">
    <source>
        <dbReference type="Proteomes" id="UP001054889"/>
    </source>
</evidence>
<dbReference type="EMBL" id="BQKI01000009">
    <property type="protein sequence ID" value="GJN01407.1"/>
    <property type="molecule type" value="Genomic_DNA"/>
</dbReference>
<gene>
    <name evidence="3" type="primary">ga18672</name>
    <name evidence="3" type="ORF">PR202_ga18672</name>
</gene>
<feature type="signal peptide" evidence="2">
    <location>
        <begin position="1"/>
        <end position="22"/>
    </location>
</feature>
<feature type="chain" id="PRO_5043697171" description="Secreted protein" evidence="2">
    <location>
        <begin position="23"/>
        <end position="70"/>
    </location>
</feature>
<accession>A0AAV5CU52</accession>
<feature type="compositionally biased region" description="Gly residues" evidence="1">
    <location>
        <begin position="56"/>
        <end position="70"/>
    </location>
</feature>
<sequence length="70" mass="6613">MRSAILHLLLHASFCCTRSCHAALLVLKGGAAGTDGGGVAREGGVAGVDRGSGASSHGGGLARGGEAVGA</sequence>
<name>A0AAV5CU52_ELECO</name>
<proteinExistence type="predicted"/>
<organism evidence="3 4">
    <name type="scientific">Eleusine coracana subsp. coracana</name>
    <dbReference type="NCBI Taxonomy" id="191504"/>
    <lineage>
        <taxon>Eukaryota</taxon>
        <taxon>Viridiplantae</taxon>
        <taxon>Streptophyta</taxon>
        <taxon>Embryophyta</taxon>
        <taxon>Tracheophyta</taxon>
        <taxon>Spermatophyta</taxon>
        <taxon>Magnoliopsida</taxon>
        <taxon>Liliopsida</taxon>
        <taxon>Poales</taxon>
        <taxon>Poaceae</taxon>
        <taxon>PACMAD clade</taxon>
        <taxon>Chloridoideae</taxon>
        <taxon>Cynodonteae</taxon>
        <taxon>Eleusininae</taxon>
        <taxon>Eleusine</taxon>
    </lineage>
</organism>
<comment type="caution">
    <text evidence="3">The sequence shown here is derived from an EMBL/GenBank/DDBJ whole genome shotgun (WGS) entry which is preliminary data.</text>
</comment>
<evidence type="ECO:0008006" key="5">
    <source>
        <dbReference type="Google" id="ProtNLM"/>
    </source>
</evidence>